<dbReference type="AlphaFoldDB" id="A0A6J8DJ83"/>
<dbReference type="Proteomes" id="UP000507470">
    <property type="component" value="Unassembled WGS sequence"/>
</dbReference>
<keyword evidence="4" id="KW-1185">Reference proteome</keyword>
<evidence type="ECO:0000313" key="4">
    <source>
        <dbReference type="Proteomes" id="UP000507470"/>
    </source>
</evidence>
<dbReference type="EMBL" id="CACVKT020007510">
    <property type="protein sequence ID" value="CAC5408105.1"/>
    <property type="molecule type" value="Genomic_DNA"/>
</dbReference>
<evidence type="ECO:0000259" key="2">
    <source>
        <dbReference type="PROSITE" id="PS50835"/>
    </source>
</evidence>
<proteinExistence type="predicted"/>
<evidence type="ECO:0000256" key="1">
    <source>
        <dbReference type="SAM" id="Phobius"/>
    </source>
</evidence>
<dbReference type="InterPro" id="IPR007110">
    <property type="entry name" value="Ig-like_dom"/>
</dbReference>
<name>A0A6J8DJ83_MYTCO</name>
<keyword evidence="1" id="KW-1133">Transmembrane helix</keyword>
<accession>A0A6J8DJ83</accession>
<keyword evidence="1" id="KW-0472">Membrane</keyword>
<feature type="domain" description="Ig-like" evidence="2">
    <location>
        <begin position="1"/>
        <end position="61"/>
    </location>
</feature>
<dbReference type="InterPro" id="IPR013783">
    <property type="entry name" value="Ig-like_fold"/>
</dbReference>
<gene>
    <name evidence="3" type="ORF">MCOR_41516</name>
</gene>
<protein>
    <recommendedName>
        <fullName evidence="2">Ig-like domain-containing protein</fullName>
    </recommendedName>
</protein>
<sequence>MFCNTSEVRSQRITWMKEDNVITHHNFSFYPNKYTGQEEKYGSTLTILNTTDLDFNVTYTCLSDVYSYDAVLWGNSSTIIYLPQYTDMRWTIIGKNVSVRLYIDNCFPVPKCRIMFQEDKLITHQQDNFRLKDWFYNGVIVITSHSVRELCGGNLTIVCMYGDSYYDSLRATVLQDCNVTDYADDGFGFQYGWTVMGILIPFISLISIGCLFSVYRIEKKMKTMRAIGSPRESQPLDVEQHEICSKTKNDLLQAYKEGV</sequence>
<feature type="transmembrane region" description="Helical" evidence="1">
    <location>
        <begin position="191"/>
        <end position="215"/>
    </location>
</feature>
<dbReference type="PROSITE" id="PS50835">
    <property type="entry name" value="IG_LIKE"/>
    <property type="match status" value="1"/>
</dbReference>
<keyword evidence="1" id="KW-0812">Transmembrane</keyword>
<dbReference type="Gene3D" id="2.60.40.10">
    <property type="entry name" value="Immunoglobulins"/>
    <property type="match status" value="1"/>
</dbReference>
<evidence type="ECO:0000313" key="3">
    <source>
        <dbReference type="EMBL" id="CAC5408105.1"/>
    </source>
</evidence>
<organism evidence="3 4">
    <name type="scientific">Mytilus coruscus</name>
    <name type="common">Sea mussel</name>
    <dbReference type="NCBI Taxonomy" id="42192"/>
    <lineage>
        <taxon>Eukaryota</taxon>
        <taxon>Metazoa</taxon>
        <taxon>Spiralia</taxon>
        <taxon>Lophotrochozoa</taxon>
        <taxon>Mollusca</taxon>
        <taxon>Bivalvia</taxon>
        <taxon>Autobranchia</taxon>
        <taxon>Pteriomorphia</taxon>
        <taxon>Mytilida</taxon>
        <taxon>Mytiloidea</taxon>
        <taxon>Mytilidae</taxon>
        <taxon>Mytilinae</taxon>
        <taxon>Mytilus</taxon>
    </lineage>
</organism>
<reference evidence="3 4" key="1">
    <citation type="submission" date="2020-06" db="EMBL/GenBank/DDBJ databases">
        <authorList>
            <person name="Li R."/>
            <person name="Bekaert M."/>
        </authorList>
    </citation>
    <scope>NUCLEOTIDE SEQUENCE [LARGE SCALE GENOMIC DNA]</scope>
    <source>
        <strain evidence="4">wild</strain>
    </source>
</reference>